<dbReference type="InterPro" id="IPR011701">
    <property type="entry name" value="MFS"/>
</dbReference>
<comment type="subcellular location">
    <subcellularLocation>
        <location evidence="1">Cell membrane</location>
        <topology evidence="1">Multi-pass membrane protein</topology>
    </subcellularLocation>
</comment>
<keyword evidence="4 7" id="KW-0812">Transmembrane</keyword>
<keyword evidence="6 7" id="KW-0472">Membrane</keyword>
<feature type="transmembrane region" description="Helical" evidence="7">
    <location>
        <begin position="344"/>
        <end position="362"/>
    </location>
</feature>
<evidence type="ECO:0000256" key="6">
    <source>
        <dbReference type="ARBA" id="ARBA00023136"/>
    </source>
</evidence>
<comment type="caution">
    <text evidence="9">The sequence shown here is derived from an EMBL/GenBank/DDBJ whole genome shotgun (WGS) entry which is preliminary data.</text>
</comment>
<dbReference type="Proteomes" id="UP000070080">
    <property type="component" value="Unassembled WGS sequence"/>
</dbReference>
<evidence type="ECO:0000256" key="2">
    <source>
        <dbReference type="ARBA" id="ARBA00022448"/>
    </source>
</evidence>
<feature type="domain" description="Major facilitator superfamily (MFS) profile" evidence="8">
    <location>
        <begin position="22"/>
        <end position="391"/>
    </location>
</feature>
<dbReference type="CDD" id="cd17324">
    <property type="entry name" value="MFS_NepI_like"/>
    <property type="match status" value="1"/>
</dbReference>
<feature type="transmembrane region" description="Helical" evidence="7">
    <location>
        <begin position="368"/>
        <end position="387"/>
    </location>
</feature>
<dbReference type="PANTHER" id="PTHR43124:SF5">
    <property type="entry name" value="PURINE RIBONUCLEOSIDE EFFLUX PUMP NEPI"/>
    <property type="match status" value="1"/>
</dbReference>
<sequence>MIVFVKDEFMTDVKTKKSSLAILTLMASITFMAILAELMPSGVLPDMANYFNISKGTAGGLIGAYAIASAFLGIPLVSITISWNRKLLLEILLIGFACANLIVGLAPNFTLALIGRAIGGACAGTMWPMITAYAMELVSKEEAGKAITIVMSGITVGMALGVPAMTLIGTIYGFHLEFLALVVGLVLIAILCHLYLPSVQGEKASKSNSPFTMFKNKGVLWMLGLTFLGVGANYGVYTFITNLVSDSQYPSVATAQFFFGIGSVISVLLVMRFIDRYMYGIMLAVFAVGACTMLLFVFNHAQILFHIAFILWGLGFGSLSSLFQTATAKQVKEGAAVANSLQSSSFNFAIMFGSTGAGILLGQAGTRAMLLASCGLLVLGVFLTYLCKKKL</sequence>
<feature type="transmembrane region" description="Helical" evidence="7">
    <location>
        <begin position="87"/>
        <end position="107"/>
    </location>
</feature>
<feature type="transmembrane region" description="Helical" evidence="7">
    <location>
        <begin position="20"/>
        <end position="39"/>
    </location>
</feature>
<evidence type="ECO:0000313" key="9">
    <source>
        <dbReference type="EMBL" id="KXB42575.1"/>
    </source>
</evidence>
<keyword evidence="3" id="KW-1003">Cell membrane</keyword>
<feature type="transmembrane region" description="Helical" evidence="7">
    <location>
        <begin position="303"/>
        <end position="323"/>
    </location>
</feature>
<evidence type="ECO:0000259" key="8">
    <source>
        <dbReference type="PROSITE" id="PS50850"/>
    </source>
</evidence>
<evidence type="ECO:0000313" key="10">
    <source>
        <dbReference type="Proteomes" id="UP000070080"/>
    </source>
</evidence>
<organism evidence="9 10">
    <name type="scientific">Amygdalobacter nucleatus</name>
    <dbReference type="NCBI Taxonomy" id="3029274"/>
    <lineage>
        <taxon>Bacteria</taxon>
        <taxon>Bacillati</taxon>
        <taxon>Bacillota</taxon>
        <taxon>Clostridia</taxon>
        <taxon>Eubacteriales</taxon>
        <taxon>Oscillospiraceae</taxon>
        <taxon>Amygdalobacter</taxon>
    </lineage>
</organism>
<accession>A0A133YHB5</accession>
<protein>
    <submittedName>
        <fullName evidence="9">Transporter, major facilitator family protein</fullName>
    </submittedName>
</protein>
<feature type="transmembrane region" description="Helical" evidence="7">
    <location>
        <begin position="113"/>
        <end position="134"/>
    </location>
</feature>
<evidence type="ECO:0000256" key="1">
    <source>
        <dbReference type="ARBA" id="ARBA00004651"/>
    </source>
</evidence>
<gene>
    <name evidence="9" type="ORF">HMPREF1872_00263</name>
</gene>
<keyword evidence="10" id="KW-1185">Reference proteome</keyword>
<dbReference type="Gene3D" id="1.20.1250.20">
    <property type="entry name" value="MFS general substrate transporter like domains"/>
    <property type="match status" value="1"/>
</dbReference>
<dbReference type="InterPro" id="IPR036259">
    <property type="entry name" value="MFS_trans_sf"/>
</dbReference>
<dbReference type="SUPFAM" id="SSF103473">
    <property type="entry name" value="MFS general substrate transporter"/>
    <property type="match status" value="1"/>
</dbReference>
<feature type="transmembrane region" description="Helical" evidence="7">
    <location>
        <begin position="218"/>
        <end position="240"/>
    </location>
</feature>
<feature type="transmembrane region" description="Helical" evidence="7">
    <location>
        <begin position="178"/>
        <end position="197"/>
    </location>
</feature>
<feature type="transmembrane region" description="Helical" evidence="7">
    <location>
        <begin position="59"/>
        <end position="80"/>
    </location>
</feature>
<dbReference type="Pfam" id="PF07690">
    <property type="entry name" value="MFS_1"/>
    <property type="match status" value="1"/>
</dbReference>
<dbReference type="EMBL" id="LSCV01000002">
    <property type="protein sequence ID" value="KXB42575.1"/>
    <property type="molecule type" value="Genomic_DNA"/>
</dbReference>
<dbReference type="STRING" id="1497955.HMPREF1872_00263"/>
<evidence type="ECO:0000256" key="5">
    <source>
        <dbReference type="ARBA" id="ARBA00022989"/>
    </source>
</evidence>
<proteinExistence type="predicted"/>
<reference evidence="10" key="1">
    <citation type="submission" date="2016-01" db="EMBL/GenBank/DDBJ databases">
        <authorList>
            <person name="Mitreva M."/>
            <person name="Pepin K.H."/>
            <person name="Mihindukulasuriya K.A."/>
            <person name="Fulton R."/>
            <person name="Fronick C."/>
            <person name="O'Laughlin M."/>
            <person name="Miner T."/>
            <person name="Herter B."/>
            <person name="Rosa B.A."/>
            <person name="Cordes M."/>
            <person name="Tomlinson C."/>
            <person name="Wollam A."/>
            <person name="Palsikar V.B."/>
            <person name="Mardis E.R."/>
            <person name="Wilson R.K."/>
        </authorList>
    </citation>
    <scope>NUCLEOTIDE SEQUENCE [LARGE SCALE GENOMIC DNA]</scope>
    <source>
        <strain evidence="10">KA00274</strain>
    </source>
</reference>
<dbReference type="InterPro" id="IPR020846">
    <property type="entry name" value="MFS_dom"/>
</dbReference>
<evidence type="ECO:0000256" key="7">
    <source>
        <dbReference type="SAM" id="Phobius"/>
    </source>
</evidence>
<dbReference type="InterPro" id="IPR050189">
    <property type="entry name" value="MFS_Efflux_Transporters"/>
</dbReference>
<dbReference type="PROSITE" id="PS50850">
    <property type="entry name" value="MFS"/>
    <property type="match status" value="1"/>
</dbReference>
<feature type="transmembrane region" description="Helical" evidence="7">
    <location>
        <begin position="252"/>
        <end position="270"/>
    </location>
</feature>
<dbReference type="GO" id="GO:0022857">
    <property type="term" value="F:transmembrane transporter activity"/>
    <property type="evidence" value="ECO:0007669"/>
    <property type="project" value="InterPro"/>
</dbReference>
<keyword evidence="5 7" id="KW-1133">Transmembrane helix</keyword>
<name>A0A133YHB5_9FIRM</name>
<feature type="transmembrane region" description="Helical" evidence="7">
    <location>
        <begin position="277"/>
        <end position="297"/>
    </location>
</feature>
<feature type="transmembrane region" description="Helical" evidence="7">
    <location>
        <begin position="146"/>
        <end position="172"/>
    </location>
</feature>
<evidence type="ECO:0000256" key="3">
    <source>
        <dbReference type="ARBA" id="ARBA00022475"/>
    </source>
</evidence>
<evidence type="ECO:0000256" key="4">
    <source>
        <dbReference type="ARBA" id="ARBA00022692"/>
    </source>
</evidence>
<keyword evidence="2" id="KW-0813">Transport</keyword>
<dbReference type="PANTHER" id="PTHR43124">
    <property type="entry name" value="PURINE EFFLUX PUMP PBUE"/>
    <property type="match status" value="1"/>
</dbReference>
<dbReference type="AlphaFoldDB" id="A0A133YHB5"/>
<dbReference type="GO" id="GO:0005886">
    <property type="term" value="C:plasma membrane"/>
    <property type="evidence" value="ECO:0007669"/>
    <property type="project" value="UniProtKB-SubCell"/>
</dbReference>